<evidence type="ECO:0000256" key="4">
    <source>
        <dbReference type="ARBA" id="ARBA00022729"/>
    </source>
</evidence>
<evidence type="ECO:0000259" key="8">
    <source>
        <dbReference type="Pfam" id="PF04389"/>
    </source>
</evidence>
<sequence>MLKSAKKIALFSLGLLSSISLAVHAGTTEEQHVIVAPQCLIKNVNASYKTLSSTATLGLIQTDSAGIDAFIEAKHIKTATPCGGFMDVTESWNAYHPKNITAGSRAKSFLNQYDKPQKKSLTQTSTNYAIQYPDQVNQLISQINAQEMWTDLTAFSDTSKTQFPDRYANSDTGVKAAEWLKNKIETLARDNNRSDISVYTVATGTRYKQPSVVVKIGESTAPGIVIGGHMDTLSSSWELKPGADDDGSGSMTVMGVARTLISSGMHFKKPIYIIWYSAEEMGLVGSGYVVKDFKQKNIPVEAVLQFDMTGYAYKNDPTMWLITDNINTNLTNYLETLIKTYVKKPVGRTRCGYACSDHASWSQAGFTAAFPFESSFGNDDPYIHTAQDTMDVLSLSHITDFAKLGVAFAVELAEPVA</sequence>
<gene>
    <name evidence="9" type="ORF">AQUSIP_20680</name>
</gene>
<evidence type="ECO:0000256" key="1">
    <source>
        <dbReference type="ARBA" id="ARBA00022438"/>
    </source>
</evidence>
<dbReference type="GO" id="GO:0008235">
    <property type="term" value="F:metalloexopeptidase activity"/>
    <property type="evidence" value="ECO:0007669"/>
    <property type="project" value="InterPro"/>
</dbReference>
<reference evidence="9 10" key="1">
    <citation type="submission" date="2019-08" db="EMBL/GenBank/DDBJ databases">
        <authorList>
            <person name="Guy L."/>
        </authorList>
    </citation>
    <scope>NUCLEOTIDE SEQUENCE [LARGE SCALE GENOMIC DNA]</scope>
    <source>
        <strain evidence="9 10">SGT-108</strain>
    </source>
</reference>
<keyword evidence="5" id="KW-0378">Hydrolase</keyword>
<name>A0A5E4PK49_9COXI</name>
<dbReference type="SUPFAM" id="SSF53187">
    <property type="entry name" value="Zn-dependent exopeptidases"/>
    <property type="match status" value="1"/>
</dbReference>
<dbReference type="InterPro" id="IPR007484">
    <property type="entry name" value="Peptidase_M28"/>
</dbReference>
<dbReference type="InterPro" id="IPR045175">
    <property type="entry name" value="M28_fam"/>
</dbReference>
<evidence type="ECO:0000313" key="10">
    <source>
        <dbReference type="Proteomes" id="UP000324194"/>
    </source>
</evidence>
<dbReference type="Pfam" id="PF04389">
    <property type="entry name" value="Peptidase_M28"/>
    <property type="match status" value="1"/>
</dbReference>
<dbReference type="AlphaFoldDB" id="A0A5E4PK49"/>
<dbReference type="KEGG" id="asip:AQUSIP_20680"/>
<evidence type="ECO:0000256" key="7">
    <source>
        <dbReference type="SAM" id="SignalP"/>
    </source>
</evidence>
<dbReference type="RefSeq" id="WP_172622824.1">
    <property type="nucleotide sequence ID" value="NZ_LR699119.1"/>
</dbReference>
<dbReference type="EMBL" id="LR699119">
    <property type="protein sequence ID" value="VVC76743.1"/>
    <property type="molecule type" value="Genomic_DNA"/>
</dbReference>
<evidence type="ECO:0000256" key="2">
    <source>
        <dbReference type="ARBA" id="ARBA00022670"/>
    </source>
</evidence>
<keyword evidence="2" id="KW-0645">Protease</keyword>
<protein>
    <submittedName>
        <fullName evidence="9">Bacterial leucyl aminopeptidase</fullName>
    </submittedName>
</protein>
<feature type="signal peptide" evidence="7">
    <location>
        <begin position="1"/>
        <end position="25"/>
    </location>
</feature>
<dbReference type="GO" id="GO:0046872">
    <property type="term" value="F:metal ion binding"/>
    <property type="evidence" value="ECO:0007669"/>
    <property type="project" value="UniProtKB-KW"/>
</dbReference>
<organism evidence="9 10">
    <name type="scientific">Aquicella siphonis</name>
    <dbReference type="NCBI Taxonomy" id="254247"/>
    <lineage>
        <taxon>Bacteria</taxon>
        <taxon>Pseudomonadati</taxon>
        <taxon>Pseudomonadota</taxon>
        <taxon>Gammaproteobacteria</taxon>
        <taxon>Legionellales</taxon>
        <taxon>Coxiellaceae</taxon>
        <taxon>Aquicella</taxon>
    </lineage>
</organism>
<keyword evidence="1 9" id="KW-0031">Aminopeptidase</keyword>
<keyword evidence="6" id="KW-0862">Zinc</keyword>
<feature type="domain" description="Peptidase M28" evidence="8">
    <location>
        <begin position="212"/>
        <end position="404"/>
    </location>
</feature>
<dbReference type="PANTHER" id="PTHR12147">
    <property type="entry name" value="METALLOPEPTIDASE M28 FAMILY MEMBER"/>
    <property type="match status" value="1"/>
</dbReference>
<keyword evidence="3" id="KW-0479">Metal-binding</keyword>
<dbReference type="GO" id="GO:0004177">
    <property type="term" value="F:aminopeptidase activity"/>
    <property type="evidence" value="ECO:0007669"/>
    <property type="project" value="UniProtKB-KW"/>
</dbReference>
<dbReference type="GO" id="GO:0006508">
    <property type="term" value="P:proteolysis"/>
    <property type="evidence" value="ECO:0007669"/>
    <property type="project" value="UniProtKB-KW"/>
</dbReference>
<accession>A0A5E4PK49</accession>
<feature type="chain" id="PRO_5023101456" evidence="7">
    <location>
        <begin position="26"/>
        <end position="417"/>
    </location>
</feature>
<dbReference type="Proteomes" id="UP000324194">
    <property type="component" value="Chromosome 1"/>
</dbReference>
<dbReference type="Gene3D" id="3.40.630.10">
    <property type="entry name" value="Zn peptidases"/>
    <property type="match status" value="1"/>
</dbReference>
<evidence type="ECO:0000256" key="3">
    <source>
        <dbReference type="ARBA" id="ARBA00022723"/>
    </source>
</evidence>
<evidence type="ECO:0000256" key="5">
    <source>
        <dbReference type="ARBA" id="ARBA00022801"/>
    </source>
</evidence>
<keyword evidence="10" id="KW-1185">Reference proteome</keyword>
<keyword evidence="4 7" id="KW-0732">Signal</keyword>
<dbReference type="PANTHER" id="PTHR12147:SF56">
    <property type="entry name" value="AMINOPEPTIDASE YDR415C-RELATED"/>
    <property type="match status" value="1"/>
</dbReference>
<evidence type="ECO:0000256" key="6">
    <source>
        <dbReference type="ARBA" id="ARBA00022833"/>
    </source>
</evidence>
<evidence type="ECO:0000313" key="9">
    <source>
        <dbReference type="EMBL" id="VVC76743.1"/>
    </source>
</evidence>
<proteinExistence type="predicted"/>